<evidence type="ECO:0000256" key="3">
    <source>
        <dbReference type="ARBA" id="ARBA00022833"/>
    </source>
</evidence>
<name>A0A0L7L3Z2_OPEBR</name>
<evidence type="ECO:0000313" key="5">
    <source>
        <dbReference type="EMBL" id="KOB70193.1"/>
    </source>
</evidence>
<evidence type="ECO:0000259" key="4">
    <source>
        <dbReference type="Pfam" id="PF04500"/>
    </source>
</evidence>
<keyword evidence="2" id="KW-0863">Zinc-finger</keyword>
<evidence type="ECO:0000256" key="1">
    <source>
        <dbReference type="ARBA" id="ARBA00022723"/>
    </source>
</evidence>
<protein>
    <submittedName>
        <fullName evidence="5">Modifier of mdg4</fullName>
    </submittedName>
</protein>
<keyword evidence="6" id="KW-1185">Reference proteome</keyword>
<dbReference type="GO" id="GO:0008270">
    <property type="term" value="F:zinc ion binding"/>
    <property type="evidence" value="ECO:0007669"/>
    <property type="project" value="UniProtKB-KW"/>
</dbReference>
<keyword evidence="3" id="KW-0862">Zinc</keyword>
<dbReference type="Proteomes" id="UP000037510">
    <property type="component" value="Unassembled WGS sequence"/>
</dbReference>
<comment type="caution">
    <text evidence="5">The sequence shown here is derived from an EMBL/GenBank/DDBJ whole genome shotgun (WGS) entry which is preliminary data.</text>
</comment>
<dbReference type="Gene3D" id="2.20.25.240">
    <property type="match status" value="1"/>
</dbReference>
<dbReference type="Pfam" id="PF04500">
    <property type="entry name" value="FLYWCH"/>
    <property type="match status" value="1"/>
</dbReference>
<sequence>MTTSKKGRRLLLLLGYRFNKQKVCDITLTTSKRGYPIILMSGYRLNKHKSRGAKIYWKCSTHLKQGCRAVIHTLEDMTVIKCNNVHNH</sequence>
<evidence type="ECO:0000313" key="6">
    <source>
        <dbReference type="Proteomes" id="UP000037510"/>
    </source>
</evidence>
<dbReference type="InterPro" id="IPR007588">
    <property type="entry name" value="Znf_FLYWCH"/>
</dbReference>
<proteinExistence type="predicted"/>
<accession>A0A0L7L3Z2</accession>
<gene>
    <name evidence="5" type="ORF">OBRU01_15715</name>
</gene>
<dbReference type="AlphaFoldDB" id="A0A0L7L3Z2"/>
<evidence type="ECO:0000256" key="2">
    <source>
        <dbReference type="ARBA" id="ARBA00022771"/>
    </source>
</evidence>
<keyword evidence="1" id="KW-0479">Metal-binding</keyword>
<dbReference type="EMBL" id="JTDY01003076">
    <property type="protein sequence ID" value="KOB70193.1"/>
    <property type="molecule type" value="Genomic_DNA"/>
</dbReference>
<reference evidence="5 6" key="1">
    <citation type="journal article" date="2015" name="Genome Biol. Evol.">
        <title>The genome of winter moth (Operophtera brumata) provides a genomic perspective on sexual dimorphism and phenology.</title>
        <authorList>
            <person name="Derks M.F."/>
            <person name="Smit S."/>
            <person name="Salis L."/>
            <person name="Schijlen E."/>
            <person name="Bossers A."/>
            <person name="Mateman C."/>
            <person name="Pijl A.S."/>
            <person name="de Ridder D."/>
            <person name="Groenen M.A."/>
            <person name="Visser M.E."/>
            <person name="Megens H.J."/>
        </authorList>
    </citation>
    <scope>NUCLEOTIDE SEQUENCE [LARGE SCALE GENOMIC DNA]</scope>
    <source>
        <strain evidence="5">WM2013NL</strain>
        <tissue evidence="5">Head and thorax</tissue>
    </source>
</reference>
<organism evidence="5 6">
    <name type="scientific">Operophtera brumata</name>
    <name type="common">Winter moth</name>
    <name type="synonym">Phalaena brumata</name>
    <dbReference type="NCBI Taxonomy" id="104452"/>
    <lineage>
        <taxon>Eukaryota</taxon>
        <taxon>Metazoa</taxon>
        <taxon>Ecdysozoa</taxon>
        <taxon>Arthropoda</taxon>
        <taxon>Hexapoda</taxon>
        <taxon>Insecta</taxon>
        <taxon>Pterygota</taxon>
        <taxon>Neoptera</taxon>
        <taxon>Endopterygota</taxon>
        <taxon>Lepidoptera</taxon>
        <taxon>Glossata</taxon>
        <taxon>Ditrysia</taxon>
        <taxon>Geometroidea</taxon>
        <taxon>Geometridae</taxon>
        <taxon>Larentiinae</taxon>
        <taxon>Operophtera</taxon>
    </lineage>
</organism>
<feature type="domain" description="FLYWCH-type" evidence="4">
    <location>
        <begin position="29"/>
        <end position="88"/>
    </location>
</feature>